<comment type="caution">
    <text evidence="3">The sequence shown here is derived from an EMBL/GenBank/DDBJ whole genome shotgun (WGS) entry which is preliminary data.</text>
</comment>
<feature type="compositionally biased region" description="Pro residues" evidence="1">
    <location>
        <begin position="157"/>
        <end position="177"/>
    </location>
</feature>
<feature type="region of interest" description="Disordered" evidence="1">
    <location>
        <begin position="232"/>
        <end position="266"/>
    </location>
</feature>
<feature type="signal peptide" evidence="2">
    <location>
        <begin position="1"/>
        <end position="24"/>
    </location>
</feature>
<dbReference type="EMBL" id="QOKY01000015">
    <property type="protein sequence ID" value="RMZ57841.1"/>
    <property type="molecule type" value="Genomic_DNA"/>
</dbReference>
<dbReference type="Proteomes" id="UP000279271">
    <property type="component" value="Unassembled WGS sequence"/>
</dbReference>
<evidence type="ECO:0000313" key="4">
    <source>
        <dbReference type="Proteomes" id="UP000279271"/>
    </source>
</evidence>
<keyword evidence="2" id="KW-0732">Signal</keyword>
<feature type="chain" id="PRO_5018288900" evidence="2">
    <location>
        <begin position="25"/>
        <end position="325"/>
    </location>
</feature>
<name>A0A3M7L529_AUXPR</name>
<feature type="compositionally biased region" description="Gly residues" evidence="1">
    <location>
        <begin position="246"/>
        <end position="262"/>
    </location>
</feature>
<evidence type="ECO:0000256" key="2">
    <source>
        <dbReference type="SAM" id="SignalP"/>
    </source>
</evidence>
<gene>
    <name evidence="3" type="ORF">APUTEX25_000526</name>
</gene>
<organism evidence="3 4">
    <name type="scientific">Auxenochlorella protothecoides</name>
    <name type="common">Green microalga</name>
    <name type="synonym">Chlorella protothecoides</name>
    <dbReference type="NCBI Taxonomy" id="3075"/>
    <lineage>
        <taxon>Eukaryota</taxon>
        <taxon>Viridiplantae</taxon>
        <taxon>Chlorophyta</taxon>
        <taxon>core chlorophytes</taxon>
        <taxon>Trebouxiophyceae</taxon>
        <taxon>Chlorellales</taxon>
        <taxon>Chlorellaceae</taxon>
        <taxon>Auxenochlorella</taxon>
    </lineage>
</organism>
<feature type="region of interest" description="Disordered" evidence="1">
    <location>
        <begin position="143"/>
        <end position="177"/>
    </location>
</feature>
<evidence type="ECO:0000256" key="1">
    <source>
        <dbReference type="SAM" id="MobiDB-lite"/>
    </source>
</evidence>
<reference evidence="4" key="1">
    <citation type="journal article" date="2018" name="Algal Res.">
        <title>Characterization of plant carbon substrate utilization by Auxenochlorella protothecoides.</title>
        <authorList>
            <person name="Vogler B.W."/>
            <person name="Starkenburg S.R."/>
            <person name="Sudasinghe N."/>
            <person name="Schambach J.Y."/>
            <person name="Rollin J.A."/>
            <person name="Pattathil S."/>
            <person name="Barry A.N."/>
        </authorList>
    </citation>
    <scope>NUCLEOTIDE SEQUENCE [LARGE SCALE GENOMIC DNA]</scope>
    <source>
        <strain evidence="4">UTEX 25</strain>
    </source>
</reference>
<sequence length="325" mass="32791">AQGAGGRAFLLLQPALLALLGCRAGREAALLPGVAAAVGLAPAALAQATLPHALPPLMESGERQDLDALIAATGSSPKEVMLEQGHHVLASQLLRGSGAFDPLIALSEELTGMTFLEFLRAAMPRTLGEVIWRGGGLADWEARGVAAGPGGGGASTPAPPPTSGPCPSPSHPDAPPPAVVERVSRVVLELGRLAAHRRSEVPASATDFLAEGDHVTRTLKELGDRLDAALPGPSALEGVHARAGQTRGGGGRGGGSNSGGGSANFPVDTNVCTSPCPPRAGPDAPPASSRGEDAVTALRCVALLAELTGRHVTRWLPQLAALLAR</sequence>
<feature type="non-terminal residue" evidence="3">
    <location>
        <position position="1"/>
    </location>
</feature>
<evidence type="ECO:0000313" key="3">
    <source>
        <dbReference type="EMBL" id="RMZ57841.1"/>
    </source>
</evidence>
<accession>A0A3M7L529</accession>
<proteinExistence type="predicted"/>
<feature type="non-terminal residue" evidence="3">
    <location>
        <position position="325"/>
    </location>
</feature>
<dbReference type="AlphaFoldDB" id="A0A3M7L529"/>
<protein>
    <submittedName>
        <fullName evidence="3">Uncharacterized protein</fullName>
    </submittedName>
</protein>